<dbReference type="AlphaFoldDB" id="A0A1I1S792"/>
<evidence type="ECO:0000256" key="2">
    <source>
        <dbReference type="ARBA" id="ARBA00001954"/>
    </source>
</evidence>
<protein>
    <recommendedName>
        <fullName evidence="5">Metapyrocatechase</fullName>
        <ecNumber evidence="4">1.13.11.2</ecNumber>
    </recommendedName>
    <alternativeName>
        <fullName evidence="13">CatO2ase</fullName>
    </alternativeName>
    <alternativeName>
        <fullName evidence="12">Catechol 2,3-dioxygenase</fullName>
    </alternativeName>
</protein>
<dbReference type="EC" id="1.13.11.2" evidence="4"/>
<dbReference type="NCBIfam" id="TIGR03211">
    <property type="entry name" value="catechol_2_3"/>
    <property type="match status" value="1"/>
</dbReference>
<dbReference type="InterPro" id="IPR017624">
    <property type="entry name" value="Catechol_2-3_dOase"/>
</dbReference>
<keyword evidence="11 14" id="KW-0408">Iron</keyword>
<keyword evidence="17" id="KW-1185">Reference proteome</keyword>
<dbReference type="GO" id="GO:0018577">
    <property type="term" value="F:catechol 2,3-dioxygenase activity"/>
    <property type="evidence" value="ECO:0007669"/>
    <property type="project" value="UniProtKB-EC"/>
</dbReference>
<dbReference type="InterPro" id="IPR004360">
    <property type="entry name" value="Glyas_Fos-R_dOase_dom"/>
</dbReference>
<gene>
    <name evidence="16" type="ORF">SAMN05216238_101278</name>
</gene>
<dbReference type="InterPro" id="IPR029068">
    <property type="entry name" value="Glyas_Bleomycin-R_OHBP_Dase"/>
</dbReference>
<dbReference type="SUPFAM" id="SSF54593">
    <property type="entry name" value="Glyoxalase/Bleomycin resistance protein/Dihydroxybiphenyl dioxygenase"/>
    <property type="match status" value="1"/>
</dbReference>
<evidence type="ECO:0000256" key="3">
    <source>
        <dbReference type="ARBA" id="ARBA00008784"/>
    </source>
</evidence>
<keyword evidence="7" id="KW-0677">Repeat</keyword>
<dbReference type="PROSITE" id="PS00082">
    <property type="entry name" value="EXTRADIOL_DIOXYGENAS"/>
    <property type="match status" value="1"/>
</dbReference>
<dbReference type="Proteomes" id="UP000199474">
    <property type="component" value="Unassembled WGS sequence"/>
</dbReference>
<evidence type="ECO:0000256" key="13">
    <source>
        <dbReference type="ARBA" id="ARBA00031146"/>
    </source>
</evidence>
<dbReference type="OrthoDB" id="317332at2"/>
<feature type="domain" description="VOC" evidence="15">
    <location>
        <begin position="13"/>
        <end position="125"/>
    </location>
</feature>
<evidence type="ECO:0000259" key="15">
    <source>
        <dbReference type="PROSITE" id="PS51819"/>
    </source>
</evidence>
<comment type="cofactor">
    <cofactor evidence="2 14">
        <name>Fe(2+)</name>
        <dbReference type="ChEBI" id="CHEBI:29033"/>
    </cofactor>
</comment>
<evidence type="ECO:0000256" key="10">
    <source>
        <dbReference type="ARBA" id="ARBA00023002"/>
    </source>
</evidence>
<dbReference type="InterPro" id="IPR000486">
    <property type="entry name" value="Xdiol_ring_cleave_dOase_1/2"/>
</dbReference>
<comment type="catalytic activity">
    <reaction evidence="1">
        <text>catechol + O2 = (2Z,4E)-2-hydroxy-6-oxohexa-2,4-dienoate + H(+)</text>
        <dbReference type="Rhea" id="RHEA:17337"/>
        <dbReference type="ChEBI" id="CHEBI:15378"/>
        <dbReference type="ChEBI" id="CHEBI:15379"/>
        <dbReference type="ChEBI" id="CHEBI:18135"/>
        <dbReference type="ChEBI" id="CHEBI:71198"/>
        <dbReference type="EC" id="1.13.11.2"/>
    </reaction>
</comment>
<dbReference type="Pfam" id="PF00903">
    <property type="entry name" value="Glyoxalase"/>
    <property type="match status" value="1"/>
</dbReference>
<evidence type="ECO:0000256" key="12">
    <source>
        <dbReference type="ARBA" id="ARBA00030369"/>
    </source>
</evidence>
<keyword evidence="10 14" id="KW-0560">Oxidoreductase</keyword>
<keyword evidence="9 14" id="KW-0223">Dioxygenase</keyword>
<accession>A0A1I1S792</accession>
<dbReference type="STRING" id="640948.SAMN05216238_101278"/>
<comment type="similarity">
    <text evidence="3 14">Belongs to the extradiol ring-cleavage dioxygenase family.</text>
</comment>
<evidence type="ECO:0000256" key="4">
    <source>
        <dbReference type="ARBA" id="ARBA00013117"/>
    </source>
</evidence>
<dbReference type="RefSeq" id="WP_090080254.1">
    <property type="nucleotide sequence ID" value="NZ_FOMR01000001.1"/>
</dbReference>
<evidence type="ECO:0000256" key="1">
    <source>
        <dbReference type="ARBA" id="ARBA00000163"/>
    </source>
</evidence>
<name>A0A1I1S792_9BACI</name>
<dbReference type="GO" id="GO:0008198">
    <property type="term" value="F:ferrous iron binding"/>
    <property type="evidence" value="ECO:0007669"/>
    <property type="project" value="InterPro"/>
</dbReference>
<proteinExistence type="inferred from homology"/>
<evidence type="ECO:0000256" key="11">
    <source>
        <dbReference type="ARBA" id="ARBA00023004"/>
    </source>
</evidence>
<evidence type="ECO:0000256" key="8">
    <source>
        <dbReference type="ARBA" id="ARBA00022797"/>
    </source>
</evidence>
<evidence type="ECO:0000256" key="7">
    <source>
        <dbReference type="ARBA" id="ARBA00022737"/>
    </source>
</evidence>
<organism evidence="16 17">
    <name type="scientific">Lentibacillus persicus</name>
    <dbReference type="NCBI Taxonomy" id="640948"/>
    <lineage>
        <taxon>Bacteria</taxon>
        <taxon>Bacillati</taxon>
        <taxon>Bacillota</taxon>
        <taxon>Bacilli</taxon>
        <taxon>Bacillales</taxon>
        <taxon>Bacillaceae</taxon>
        <taxon>Lentibacillus</taxon>
    </lineage>
</organism>
<feature type="domain" description="VOC" evidence="15">
    <location>
        <begin position="155"/>
        <end position="275"/>
    </location>
</feature>
<evidence type="ECO:0000313" key="17">
    <source>
        <dbReference type="Proteomes" id="UP000199474"/>
    </source>
</evidence>
<dbReference type="InterPro" id="IPR050383">
    <property type="entry name" value="GlyoxalaseI/FosfomycinResist"/>
</dbReference>
<dbReference type="InterPro" id="IPR037523">
    <property type="entry name" value="VOC_core"/>
</dbReference>
<sequence length="326" mass="37082">MTDYKEPILDVAQLAHVEIFSPKPEETVEFFTRFLGMEVTARSGQSVYLRAYEEAYHNSLKVTEANEAGLGHAGWRAMSPQALQRRVEVLKGTGLGRGWIDGDIGHGEAYQFTLPDGQLMELFWDVDYYQCDNDYKSKLLNRPSKRPEQGVPVRRLDHINLMSANPQNDAQFMIDNLGFRLREGIEAEGNLIGSWLSVSNLMHEIAIMPEPNQVPGKLHHLCFWYGVPQNLYEVADLLKENDIFIEVPPNKHGISQAFCMYVYEPGGNRIELFGDAGYLILDPEWKPVIWDMEDVPGYGDTWIGTAFPDSWWNEGTPLTVPEISKK</sequence>
<dbReference type="CDD" id="cd09013">
    <property type="entry name" value="BphC-JF8_N_like"/>
    <property type="match status" value="1"/>
</dbReference>
<evidence type="ECO:0000256" key="14">
    <source>
        <dbReference type="RuleBase" id="RU000683"/>
    </source>
</evidence>
<reference evidence="17" key="1">
    <citation type="submission" date="2016-10" db="EMBL/GenBank/DDBJ databases">
        <authorList>
            <person name="Varghese N."/>
            <person name="Submissions S."/>
        </authorList>
    </citation>
    <scope>NUCLEOTIDE SEQUENCE [LARGE SCALE GENOMIC DNA]</scope>
    <source>
        <strain evidence="17">DSM 22530</strain>
    </source>
</reference>
<dbReference type="PANTHER" id="PTHR21366:SF19">
    <property type="entry name" value="METAPYROCATECHASE"/>
    <property type="match status" value="1"/>
</dbReference>
<dbReference type="PROSITE" id="PS51819">
    <property type="entry name" value="VOC"/>
    <property type="match status" value="2"/>
</dbReference>
<keyword evidence="8 14" id="KW-0058">Aromatic hydrocarbons catabolism</keyword>
<evidence type="ECO:0000256" key="6">
    <source>
        <dbReference type="ARBA" id="ARBA00022723"/>
    </source>
</evidence>
<evidence type="ECO:0000313" key="16">
    <source>
        <dbReference type="EMBL" id="SFD42434.1"/>
    </source>
</evidence>
<keyword evidence="6" id="KW-0479">Metal-binding</keyword>
<dbReference type="Gene3D" id="3.10.180.10">
    <property type="entry name" value="2,3-Dihydroxybiphenyl 1,2-Dioxygenase, domain 1"/>
    <property type="match status" value="2"/>
</dbReference>
<dbReference type="PANTHER" id="PTHR21366">
    <property type="entry name" value="GLYOXALASE FAMILY PROTEIN"/>
    <property type="match status" value="1"/>
</dbReference>
<evidence type="ECO:0000256" key="5">
    <source>
        <dbReference type="ARBA" id="ARBA00022190"/>
    </source>
</evidence>
<evidence type="ECO:0000256" key="9">
    <source>
        <dbReference type="ARBA" id="ARBA00022964"/>
    </source>
</evidence>
<dbReference type="EMBL" id="FOMR01000001">
    <property type="protein sequence ID" value="SFD42434.1"/>
    <property type="molecule type" value="Genomic_DNA"/>
</dbReference>
<dbReference type="CDD" id="cd09014">
    <property type="entry name" value="BphC-JF8_C_like"/>
    <property type="match status" value="1"/>
</dbReference>